<dbReference type="PROSITE" id="PS00062">
    <property type="entry name" value="ALDOKETO_REDUCTASE_2"/>
    <property type="match status" value="1"/>
</dbReference>
<evidence type="ECO:0000313" key="9">
    <source>
        <dbReference type="EMBL" id="MBS3847226.1"/>
    </source>
</evidence>
<reference evidence="9" key="1">
    <citation type="submission" date="2021-04" db="EMBL/GenBank/DDBJ databases">
        <title>Devosia litorisediminis sp. nov., isolated from a sand dune.</title>
        <authorList>
            <person name="Park S."/>
            <person name="Yoon J.-H."/>
        </authorList>
    </citation>
    <scope>NUCLEOTIDE SEQUENCE</scope>
    <source>
        <strain evidence="9">BSSL-BM10</strain>
    </source>
</reference>
<comment type="caution">
    <text evidence="9">The sequence shown here is derived from an EMBL/GenBank/DDBJ whole genome shotgun (WGS) entry which is preliminary data.</text>
</comment>
<dbReference type="EMBL" id="JAGXTP010000001">
    <property type="protein sequence ID" value="MBS3847226.1"/>
    <property type="molecule type" value="Genomic_DNA"/>
</dbReference>
<dbReference type="AlphaFoldDB" id="A0A942E4D9"/>
<dbReference type="PROSITE" id="PS00798">
    <property type="entry name" value="ALDOKETO_REDUCTASE_1"/>
    <property type="match status" value="1"/>
</dbReference>
<feature type="active site" description="Proton donor" evidence="5">
    <location>
        <position position="51"/>
    </location>
</feature>
<evidence type="ECO:0000256" key="2">
    <source>
        <dbReference type="ARBA" id="ARBA00022857"/>
    </source>
</evidence>
<dbReference type="GO" id="GO:0016616">
    <property type="term" value="F:oxidoreductase activity, acting on the CH-OH group of donors, NAD or NADP as acceptor"/>
    <property type="evidence" value="ECO:0007669"/>
    <property type="project" value="UniProtKB-ARBA"/>
</dbReference>
<dbReference type="PANTHER" id="PTHR43827:SF3">
    <property type="entry name" value="NADP-DEPENDENT OXIDOREDUCTASE DOMAIN-CONTAINING PROTEIN"/>
    <property type="match status" value="1"/>
</dbReference>
<evidence type="ECO:0000256" key="4">
    <source>
        <dbReference type="ARBA" id="ARBA00049445"/>
    </source>
</evidence>
<dbReference type="SUPFAM" id="SSF51430">
    <property type="entry name" value="NAD(P)-linked oxidoreductase"/>
    <property type="match status" value="1"/>
</dbReference>
<dbReference type="InterPro" id="IPR036812">
    <property type="entry name" value="NAD(P)_OxRdtase_dom_sf"/>
</dbReference>
<dbReference type="Proteomes" id="UP000678281">
    <property type="component" value="Unassembled WGS sequence"/>
</dbReference>
<sequence>MSTSPLMTFNDGRTIPQLGLGVWKTPNVTAASTVQTALDAGYRHIDTAAVYENEDGVGDGLAQASVAREDIFLTTKLWNEAQGFDSTLKAMDESLKRLKTDYVDLYLIHWPSPWREKYVDTWKALVQLQKDGKARSIGVSNFGPEHLERIIGETGVVPALNQIELHPRFQQHAWTKANADHGILTEAWSPLGQGKFLDNPVIGEIAKKHGKSAAQVIIRWHIDGNRIVIPKSVTPSRIVDNIAVFDFALDADDLAKIAALDSADGRLGSDPATASF</sequence>
<proteinExistence type="inferred from homology"/>
<feature type="site" description="Lowers pKa of active site Tyr" evidence="7">
    <location>
        <position position="76"/>
    </location>
</feature>
<dbReference type="FunFam" id="3.20.20.100:FF:000002">
    <property type="entry name" value="2,5-diketo-D-gluconic acid reductase A"/>
    <property type="match status" value="1"/>
</dbReference>
<evidence type="ECO:0000256" key="6">
    <source>
        <dbReference type="PIRSR" id="PIRSR000097-2"/>
    </source>
</evidence>
<dbReference type="RefSeq" id="WP_212656868.1">
    <property type="nucleotide sequence ID" value="NZ_JAGXTP010000001.1"/>
</dbReference>
<evidence type="ECO:0000256" key="5">
    <source>
        <dbReference type="PIRSR" id="PIRSR000097-1"/>
    </source>
</evidence>
<dbReference type="Gene3D" id="3.20.20.100">
    <property type="entry name" value="NADP-dependent oxidoreductase domain"/>
    <property type="match status" value="1"/>
</dbReference>
<dbReference type="InterPro" id="IPR023210">
    <property type="entry name" value="NADP_OxRdtase_dom"/>
</dbReference>
<evidence type="ECO:0000259" key="8">
    <source>
        <dbReference type="Pfam" id="PF00248"/>
    </source>
</evidence>
<evidence type="ECO:0000256" key="7">
    <source>
        <dbReference type="PIRSR" id="PIRSR000097-3"/>
    </source>
</evidence>
<evidence type="ECO:0000313" key="10">
    <source>
        <dbReference type="Proteomes" id="UP000678281"/>
    </source>
</evidence>
<accession>A0A942E4D9</accession>
<keyword evidence="2" id="KW-0521">NADP</keyword>
<dbReference type="Pfam" id="PF00248">
    <property type="entry name" value="Aldo_ket_red"/>
    <property type="match status" value="1"/>
</dbReference>
<feature type="binding site" evidence="6">
    <location>
        <position position="109"/>
    </location>
    <ligand>
        <name>substrate</name>
    </ligand>
</feature>
<dbReference type="PIRSF" id="PIRSF000097">
    <property type="entry name" value="AKR"/>
    <property type="match status" value="1"/>
</dbReference>
<name>A0A942E4D9_9HYPH</name>
<dbReference type="InterPro" id="IPR018170">
    <property type="entry name" value="Aldo/ket_reductase_CS"/>
</dbReference>
<dbReference type="PRINTS" id="PR00069">
    <property type="entry name" value="ALDKETRDTASE"/>
</dbReference>
<dbReference type="PANTHER" id="PTHR43827">
    <property type="entry name" value="2,5-DIKETO-D-GLUCONIC ACID REDUCTASE"/>
    <property type="match status" value="1"/>
</dbReference>
<keyword evidence="3" id="KW-0560">Oxidoreductase</keyword>
<gene>
    <name evidence="9" type="ORF">KD146_00820</name>
</gene>
<protein>
    <submittedName>
        <fullName evidence="9">Aldo/keto reductase</fullName>
    </submittedName>
</protein>
<keyword evidence="10" id="KW-1185">Reference proteome</keyword>
<evidence type="ECO:0000256" key="1">
    <source>
        <dbReference type="ARBA" id="ARBA00007905"/>
    </source>
</evidence>
<dbReference type="InterPro" id="IPR020471">
    <property type="entry name" value="AKR"/>
</dbReference>
<evidence type="ECO:0000256" key="3">
    <source>
        <dbReference type="ARBA" id="ARBA00023002"/>
    </source>
</evidence>
<organism evidence="9 10">
    <name type="scientific">Devosia litorisediminis</name>
    <dbReference type="NCBI Taxonomy" id="2829817"/>
    <lineage>
        <taxon>Bacteria</taxon>
        <taxon>Pseudomonadati</taxon>
        <taxon>Pseudomonadota</taxon>
        <taxon>Alphaproteobacteria</taxon>
        <taxon>Hyphomicrobiales</taxon>
        <taxon>Devosiaceae</taxon>
        <taxon>Devosia</taxon>
    </lineage>
</organism>
<comment type="similarity">
    <text evidence="1">Belongs to the aldo/keto reductase family.</text>
</comment>
<comment type="catalytic activity">
    <reaction evidence="4">
        <text>hydroxyacetone + NADP(+) = methylglyoxal + NADPH + H(+)</text>
        <dbReference type="Rhea" id="RHEA:27986"/>
        <dbReference type="ChEBI" id="CHEBI:15378"/>
        <dbReference type="ChEBI" id="CHEBI:17158"/>
        <dbReference type="ChEBI" id="CHEBI:27957"/>
        <dbReference type="ChEBI" id="CHEBI:57783"/>
        <dbReference type="ChEBI" id="CHEBI:58349"/>
    </reaction>
</comment>
<feature type="domain" description="NADP-dependent oxidoreductase" evidence="8">
    <location>
        <begin position="18"/>
        <end position="261"/>
    </location>
</feature>